<proteinExistence type="predicted"/>
<dbReference type="Proteomes" id="UP000315369">
    <property type="component" value="Unassembled WGS sequence"/>
</dbReference>
<dbReference type="SUPFAM" id="SSF56059">
    <property type="entry name" value="Glutathione synthetase ATP-binding domain-like"/>
    <property type="match status" value="1"/>
</dbReference>
<keyword evidence="2" id="KW-1185">Reference proteome</keyword>
<dbReference type="PANTHER" id="PTHR39217:SF1">
    <property type="entry name" value="GLUTATHIONE SYNTHETASE"/>
    <property type="match status" value="1"/>
</dbReference>
<evidence type="ECO:0008006" key="3">
    <source>
        <dbReference type="Google" id="ProtNLM"/>
    </source>
</evidence>
<dbReference type="AlphaFoldDB" id="A0A540X7R9"/>
<dbReference type="PANTHER" id="PTHR39217">
    <property type="match status" value="1"/>
</dbReference>
<gene>
    <name evidence="1" type="ORF">FJV41_03395</name>
</gene>
<reference evidence="1 2" key="1">
    <citation type="submission" date="2019-06" db="EMBL/GenBank/DDBJ databases">
        <authorList>
            <person name="Livingstone P."/>
            <person name="Whitworth D."/>
        </authorList>
    </citation>
    <scope>NUCLEOTIDE SEQUENCE [LARGE SCALE GENOMIC DNA]</scope>
    <source>
        <strain evidence="1 2">AM401</strain>
    </source>
</reference>
<dbReference type="OrthoDB" id="3373978at2"/>
<organism evidence="1 2">
    <name type="scientific">Myxococcus llanfairpwllgwyngyllgogerychwyrndrobwllllantysiliogogogochensis</name>
    <dbReference type="NCBI Taxonomy" id="2590453"/>
    <lineage>
        <taxon>Bacteria</taxon>
        <taxon>Pseudomonadati</taxon>
        <taxon>Myxococcota</taxon>
        <taxon>Myxococcia</taxon>
        <taxon>Myxococcales</taxon>
        <taxon>Cystobacterineae</taxon>
        <taxon>Myxococcaceae</taxon>
        <taxon>Myxococcus</taxon>
    </lineage>
</organism>
<evidence type="ECO:0000313" key="2">
    <source>
        <dbReference type="Proteomes" id="UP000315369"/>
    </source>
</evidence>
<evidence type="ECO:0000313" key="1">
    <source>
        <dbReference type="EMBL" id="TQF17343.1"/>
    </source>
</evidence>
<protein>
    <recommendedName>
        <fullName evidence="3">ATP-grasp domain-containing protein</fullName>
    </recommendedName>
</protein>
<accession>A0A540X7R9</accession>
<comment type="caution">
    <text evidence="1">The sequence shown here is derived from an EMBL/GenBank/DDBJ whole genome shotgun (WGS) entry which is preliminary data.</text>
</comment>
<dbReference type="InterPro" id="IPR053191">
    <property type="entry name" value="DcsG_Biosynth_Enzyme"/>
</dbReference>
<dbReference type="EMBL" id="VIFM01000008">
    <property type="protein sequence ID" value="TQF17343.1"/>
    <property type="molecule type" value="Genomic_DNA"/>
</dbReference>
<sequence>MDVAVLTYADLPELDAFDAPLLPALKALGLDARPVVWDDPTVDFRTVRMAVVRTTWDSHLRRDTFVAWAQKVGRLTKLHNPADVLRWNTHKFYLRELEAKGIPVTPTVWVERGGTLDVGALVKSRGWDAVVLKPAVSAGALKTHILPRAEAAAATQLVTELAAECELMVQPYLTAFETEGERSYISFDGAFSHAVRRPPTLKSAPRGFAQPTVFTPDNREESRLAERVLEAIGQPLLYARVDVATDNEGVSRLQEVEVTEPSLFLSLDPEAPGRLARAIAARL</sequence>
<dbReference type="RefSeq" id="WP_141640945.1">
    <property type="nucleotide sequence ID" value="NZ_VIFM01000008.1"/>
</dbReference>
<name>A0A540X7R9_9BACT</name>